<dbReference type="CDD" id="cd14447">
    <property type="entry name" value="SPX"/>
    <property type="match status" value="1"/>
</dbReference>
<dbReference type="GO" id="GO:0006797">
    <property type="term" value="P:polyphosphate metabolic process"/>
    <property type="evidence" value="ECO:0007669"/>
    <property type="project" value="TreeGrafter"/>
</dbReference>
<dbReference type="Pfam" id="PF03105">
    <property type="entry name" value="SPX"/>
    <property type="match status" value="2"/>
</dbReference>
<dbReference type="InterPro" id="IPR004331">
    <property type="entry name" value="SPX_dom"/>
</dbReference>
<feature type="transmembrane region" description="Helical" evidence="6">
    <location>
        <begin position="471"/>
        <end position="492"/>
    </location>
</feature>
<evidence type="ECO:0000313" key="8">
    <source>
        <dbReference type="EMBL" id="KAG8467607.1"/>
    </source>
</evidence>
<dbReference type="GO" id="GO:0006817">
    <property type="term" value="P:phosphate ion transport"/>
    <property type="evidence" value="ECO:0007669"/>
    <property type="project" value="TreeGrafter"/>
</dbReference>
<keyword evidence="5 6" id="KW-0472">Membrane</keyword>
<proteinExistence type="predicted"/>
<feature type="transmembrane region" description="Helical" evidence="6">
    <location>
        <begin position="329"/>
        <end position="346"/>
    </location>
</feature>
<feature type="transmembrane region" description="Helical" evidence="6">
    <location>
        <begin position="650"/>
        <end position="669"/>
    </location>
</feature>
<feature type="transmembrane region" description="Helical" evidence="6">
    <location>
        <begin position="675"/>
        <end position="696"/>
    </location>
</feature>
<comment type="subcellular location">
    <subcellularLocation>
        <location evidence="1">Membrane</location>
        <topology evidence="1">Multi-pass membrane protein</topology>
    </subcellularLocation>
</comment>
<feature type="domain" description="SPX" evidence="7">
    <location>
        <begin position="2"/>
        <end position="217"/>
    </location>
</feature>
<dbReference type="Proteomes" id="UP000751190">
    <property type="component" value="Unassembled WGS sequence"/>
</dbReference>
<reference evidence="8" key="1">
    <citation type="submission" date="2021-05" db="EMBL/GenBank/DDBJ databases">
        <title>The genome of the haptophyte Pavlova lutheri (Diacronema luteri, Pavlovales) - a model for lipid biosynthesis in eukaryotic algae.</title>
        <authorList>
            <person name="Hulatt C.J."/>
            <person name="Posewitz M.C."/>
        </authorList>
    </citation>
    <scope>NUCLEOTIDE SEQUENCE</scope>
    <source>
        <strain evidence="8">NIVA-4/92</strain>
    </source>
</reference>
<dbReference type="GO" id="GO:0005315">
    <property type="term" value="F:phosphate transmembrane transporter activity"/>
    <property type="evidence" value="ECO:0007669"/>
    <property type="project" value="TreeGrafter"/>
</dbReference>
<dbReference type="PROSITE" id="PS51382">
    <property type="entry name" value="SPX"/>
    <property type="match status" value="1"/>
</dbReference>
<sequence>MVRFGAELTLNLVPEWQEHYVNYDKLKLLGASDAPSDASDASCTEQRQSEVLDTLVRECERVCAFFAEQLRGCERAWASLEREALELLAPELAPLPELRASLCAAAGSPPHLGAPLLPVAPPAARRAVSLGARRHTGPRFYDLAERALGLGSRRASEQSDEEAGGAEADVAKRRFYALYTRLHDLRNFRELNLRGFKKCIKKVEKNSALRIRAAFADRIAVLELVTSGRADELLHAVAVAYARLFCAGDAREAVERLRDGLHELLTFRRETVWQNAAARTAAGAAGARQLQPAGRSGFYACRPRGVLVALGLLGALLAAPAARAPDESAAAARCLALLACLVALWASESIPLFATSMAVAPLVVALRVLPGRTPQQAAAEVVQAMPSPTIALVVFGFSLASALSKFRLDKMFASELLARAGTRPEAFLLATMLVSASISALVSNVASPVLAASVVLPALRPLPPRSRFRRTVLLAIAVSCNVGGMLTPIASPQNVAALHALATVGDARGVSFVMWLLCALPVAACLLLLAYIGLLLTSPVEIVAVPAVPRTREAWTRSHSYVLGVGALAVALMSSAHALEPIVGDVGVSAAIPLLLLYAPGVLSSEDFNGLPWHIVALVAGGLALGHAVRESNLLQAVSAEVSAAVGARGDGALLVVFVPLIAVVTSLISHTVGALILLPIVASAACAGAGADVGGDVGACDIARRRALVLSSAFMCSASMALPVSSFPNVASLSVADPATGEAYLRAHHLLPVGTLMTAAAVVVVVVIAFPWIVALGALMP</sequence>
<feature type="transmembrane region" description="Helical" evidence="6">
    <location>
        <begin position="389"/>
        <end position="406"/>
    </location>
</feature>
<feature type="transmembrane region" description="Helical" evidence="6">
    <location>
        <begin position="751"/>
        <end position="780"/>
    </location>
</feature>
<evidence type="ECO:0000256" key="6">
    <source>
        <dbReference type="SAM" id="Phobius"/>
    </source>
</evidence>
<feature type="transmembrane region" description="Helical" evidence="6">
    <location>
        <begin position="558"/>
        <end position="579"/>
    </location>
</feature>
<gene>
    <name evidence="8" type="ORF">KFE25_006659</name>
</gene>
<comment type="caution">
    <text evidence="8">The sequence shown here is derived from an EMBL/GenBank/DDBJ whole genome shotgun (WGS) entry which is preliminary data.</text>
</comment>
<keyword evidence="9" id="KW-1185">Reference proteome</keyword>
<dbReference type="Pfam" id="PF03600">
    <property type="entry name" value="CitMHS"/>
    <property type="match status" value="1"/>
</dbReference>
<name>A0A8J5XSD1_DIALT</name>
<evidence type="ECO:0000259" key="7">
    <source>
        <dbReference type="PROSITE" id="PS51382"/>
    </source>
</evidence>
<protein>
    <recommendedName>
        <fullName evidence="7">SPX domain-containing protein</fullName>
    </recommendedName>
</protein>
<keyword evidence="4 6" id="KW-1133">Transmembrane helix</keyword>
<dbReference type="OrthoDB" id="10260443at2759"/>
<keyword evidence="3 6" id="KW-0812">Transmembrane</keyword>
<organism evidence="8 9">
    <name type="scientific">Diacronema lutheri</name>
    <name type="common">Unicellular marine alga</name>
    <name type="synonym">Monochrysis lutheri</name>
    <dbReference type="NCBI Taxonomy" id="2081491"/>
    <lineage>
        <taxon>Eukaryota</taxon>
        <taxon>Haptista</taxon>
        <taxon>Haptophyta</taxon>
        <taxon>Pavlovophyceae</taxon>
        <taxon>Pavlovales</taxon>
        <taxon>Pavlovaceae</taxon>
        <taxon>Diacronema</taxon>
    </lineage>
</organism>
<feature type="transmembrane region" description="Helical" evidence="6">
    <location>
        <begin position="426"/>
        <end position="459"/>
    </location>
</feature>
<keyword evidence="2" id="KW-0813">Transport</keyword>
<evidence type="ECO:0000313" key="9">
    <source>
        <dbReference type="Proteomes" id="UP000751190"/>
    </source>
</evidence>
<dbReference type="GO" id="GO:0005886">
    <property type="term" value="C:plasma membrane"/>
    <property type="evidence" value="ECO:0007669"/>
    <property type="project" value="TreeGrafter"/>
</dbReference>
<evidence type="ECO:0000256" key="5">
    <source>
        <dbReference type="ARBA" id="ARBA00023136"/>
    </source>
</evidence>
<feature type="transmembrane region" description="Helical" evidence="6">
    <location>
        <begin position="305"/>
        <end position="322"/>
    </location>
</feature>
<dbReference type="InterPro" id="IPR004680">
    <property type="entry name" value="Cit_transptr-like_dom"/>
</dbReference>
<evidence type="ECO:0000256" key="1">
    <source>
        <dbReference type="ARBA" id="ARBA00004141"/>
    </source>
</evidence>
<evidence type="ECO:0000256" key="3">
    <source>
        <dbReference type="ARBA" id="ARBA00022692"/>
    </source>
</evidence>
<feature type="transmembrane region" description="Helical" evidence="6">
    <location>
        <begin position="708"/>
        <end position="731"/>
    </location>
</feature>
<evidence type="ECO:0000256" key="2">
    <source>
        <dbReference type="ARBA" id="ARBA00022448"/>
    </source>
</evidence>
<dbReference type="EMBL" id="JAGTXO010000005">
    <property type="protein sequence ID" value="KAG8467607.1"/>
    <property type="molecule type" value="Genomic_DNA"/>
</dbReference>
<dbReference type="PANTHER" id="PTHR10283:SF92">
    <property type="entry name" value="LOW-AFFINITY PHOSPHATE TRANSPORTER PHO91"/>
    <property type="match status" value="1"/>
</dbReference>
<dbReference type="OMA" id="GYGLMYI"/>
<dbReference type="PANTHER" id="PTHR10283">
    <property type="entry name" value="SOLUTE CARRIER FAMILY 13 MEMBER"/>
    <property type="match status" value="1"/>
</dbReference>
<feature type="transmembrane region" description="Helical" evidence="6">
    <location>
        <begin position="352"/>
        <end position="369"/>
    </location>
</feature>
<feature type="transmembrane region" description="Helical" evidence="6">
    <location>
        <begin position="512"/>
        <end position="537"/>
    </location>
</feature>
<accession>A0A8J5XSD1</accession>
<feature type="transmembrane region" description="Helical" evidence="6">
    <location>
        <begin position="611"/>
        <end position="629"/>
    </location>
</feature>
<dbReference type="AlphaFoldDB" id="A0A8J5XSD1"/>
<evidence type="ECO:0000256" key="4">
    <source>
        <dbReference type="ARBA" id="ARBA00022989"/>
    </source>
</evidence>